<comment type="caution">
    <text evidence="2">The sequence shown here is derived from an EMBL/GenBank/DDBJ whole genome shotgun (WGS) entry which is preliminary data.</text>
</comment>
<dbReference type="Proteomes" id="UP000231503">
    <property type="component" value="Unassembled WGS sequence"/>
</dbReference>
<reference evidence="3" key="1">
    <citation type="submission" date="2017-09" db="EMBL/GenBank/DDBJ databases">
        <title>Depth-based differentiation of microbial function through sediment-hosted aquifers and enrichment of novel symbionts in the deep terrestrial subsurface.</title>
        <authorList>
            <person name="Probst A.J."/>
            <person name="Ladd B."/>
            <person name="Jarett J.K."/>
            <person name="Geller-Mcgrath D.E."/>
            <person name="Sieber C.M.K."/>
            <person name="Emerson J.B."/>
            <person name="Anantharaman K."/>
            <person name="Thomas B.C."/>
            <person name="Malmstrom R."/>
            <person name="Stieglmeier M."/>
            <person name="Klingl A."/>
            <person name="Woyke T."/>
            <person name="Ryan C.M."/>
            <person name="Banfield J.F."/>
        </authorList>
    </citation>
    <scope>NUCLEOTIDE SEQUENCE [LARGE SCALE GENOMIC DNA]</scope>
</reference>
<proteinExistence type="predicted"/>
<sequence length="122" mass="14024">MHTVFAKEIIISVILIALGILFLNPFMIWMPAPLLYMVSAVFVILFAVFLVFVWRERVRDEREDLHRMIAARIGYLLGMATLASVLLVQAVMTHHTDPWIIAALLIMVMGKTVGMIYSRMRY</sequence>
<organism evidence="2 3">
    <name type="scientific">Candidatus Niyogibacteria bacterium CG10_big_fil_rev_8_21_14_0_10_46_36</name>
    <dbReference type="NCBI Taxonomy" id="1974726"/>
    <lineage>
        <taxon>Bacteria</taxon>
        <taxon>Candidatus Niyogiibacteriota</taxon>
    </lineage>
</organism>
<name>A0A2H0TEI7_9BACT</name>
<accession>A0A2H0TEI7</accession>
<gene>
    <name evidence="2" type="ORF">COU47_03320</name>
</gene>
<feature type="transmembrane region" description="Helical" evidence="1">
    <location>
        <begin position="34"/>
        <end position="53"/>
    </location>
</feature>
<keyword evidence="1" id="KW-0472">Membrane</keyword>
<evidence type="ECO:0000313" key="2">
    <source>
        <dbReference type="EMBL" id="PIR69374.1"/>
    </source>
</evidence>
<keyword evidence="1" id="KW-0812">Transmembrane</keyword>
<evidence type="ECO:0000313" key="3">
    <source>
        <dbReference type="Proteomes" id="UP000231503"/>
    </source>
</evidence>
<evidence type="ECO:0000256" key="1">
    <source>
        <dbReference type="SAM" id="Phobius"/>
    </source>
</evidence>
<evidence type="ECO:0008006" key="4">
    <source>
        <dbReference type="Google" id="ProtNLM"/>
    </source>
</evidence>
<feature type="transmembrane region" description="Helical" evidence="1">
    <location>
        <begin position="73"/>
        <end position="92"/>
    </location>
</feature>
<dbReference type="AlphaFoldDB" id="A0A2H0TEI7"/>
<keyword evidence="1" id="KW-1133">Transmembrane helix</keyword>
<feature type="transmembrane region" description="Helical" evidence="1">
    <location>
        <begin position="98"/>
        <end position="117"/>
    </location>
</feature>
<feature type="transmembrane region" description="Helical" evidence="1">
    <location>
        <begin position="9"/>
        <end position="28"/>
    </location>
</feature>
<protein>
    <recommendedName>
        <fullName evidence="4">DUF2178 domain-containing protein</fullName>
    </recommendedName>
</protein>
<dbReference type="EMBL" id="PFCO01000008">
    <property type="protein sequence ID" value="PIR69374.1"/>
    <property type="molecule type" value="Genomic_DNA"/>
</dbReference>